<gene>
    <name evidence="2" type="ORF">A2382_02650</name>
</gene>
<reference evidence="2 3" key="1">
    <citation type="journal article" date="2016" name="Nat. Commun.">
        <title>Thousands of microbial genomes shed light on interconnected biogeochemical processes in an aquifer system.</title>
        <authorList>
            <person name="Anantharaman K."/>
            <person name="Brown C.T."/>
            <person name="Hug L.A."/>
            <person name="Sharon I."/>
            <person name="Castelle C.J."/>
            <person name="Probst A.J."/>
            <person name="Thomas B.C."/>
            <person name="Singh A."/>
            <person name="Wilkins M.J."/>
            <person name="Karaoz U."/>
            <person name="Brodie E.L."/>
            <person name="Williams K.H."/>
            <person name="Hubbard S.S."/>
            <person name="Banfield J.F."/>
        </authorList>
    </citation>
    <scope>NUCLEOTIDE SEQUENCE [LARGE SCALE GENOMIC DNA]</scope>
</reference>
<evidence type="ECO:0000313" key="3">
    <source>
        <dbReference type="Proteomes" id="UP000178999"/>
    </source>
</evidence>
<feature type="region of interest" description="Disordered" evidence="1">
    <location>
        <begin position="1"/>
        <end position="29"/>
    </location>
</feature>
<dbReference type="STRING" id="1802538.A2382_02650"/>
<evidence type="ECO:0000256" key="1">
    <source>
        <dbReference type="SAM" id="MobiDB-lite"/>
    </source>
</evidence>
<name>A0A1F8CRZ4_9BACT</name>
<proteinExistence type="predicted"/>
<comment type="caution">
    <text evidence="2">The sequence shown here is derived from an EMBL/GenBank/DDBJ whole genome shotgun (WGS) entry which is preliminary data.</text>
</comment>
<dbReference type="EMBL" id="MGHY01000019">
    <property type="protein sequence ID" value="OGM79113.1"/>
    <property type="molecule type" value="Genomic_DNA"/>
</dbReference>
<dbReference type="Proteomes" id="UP000178999">
    <property type="component" value="Unassembled WGS sequence"/>
</dbReference>
<sequence length="123" mass="13772">MTTPEVLNPQKEPQVPKEITPTPSELHPDAAEKITDFGGQVHAVTPQTMKDDQGNIVIQGKPISRPISKEPLVEIPTDQVHAEEWSHGAPDDARTWLGWEILRKIKIAFQKGLKVIIRQNTNQ</sequence>
<organism evidence="2 3">
    <name type="scientific">Candidatus Woesebacteria bacterium RIFOXYB1_FULL_38_16</name>
    <dbReference type="NCBI Taxonomy" id="1802538"/>
    <lineage>
        <taxon>Bacteria</taxon>
        <taxon>Candidatus Woeseibacteriota</taxon>
    </lineage>
</organism>
<protein>
    <submittedName>
        <fullName evidence="2">Uncharacterized protein</fullName>
    </submittedName>
</protein>
<dbReference type="AlphaFoldDB" id="A0A1F8CRZ4"/>
<evidence type="ECO:0000313" key="2">
    <source>
        <dbReference type="EMBL" id="OGM79113.1"/>
    </source>
</evidence>
<accession>A0A1F8CRZ4</accession>